<name>A0A6N7Q185_9BACT</name>
<keyword evidence="9" id="KW-1185">Reference proteome</keyword>
<feature type="transmembrane region" description="Helical" evidence="7">
    <location>
        <begin position="573"/>
        <end position="597"/>
    </location>
</feature>
<feature type="compositionally biased region" description="Basic and acidic residues" evidence="6">
    <location>
        <begin position="1"/>
        <end position="13"/>
    </location>
</feature>
<feature type="transmembrane region" description="Helical" evidence="7">
    <location>
        <begin position="266"/>
        <end position="291"/>
    </location>
</feature>
<dbReference type="PANTHER" id="PTHR31645">
    <property type="entry name" value="OLIGOPEPTIDE TRANSPORTER YGL114W-RELATED"/>
    <property type="match status" value="1"/>
</dbReference>
<feature type="transmembrane region" description="Helical" evidence="7">
    <location>
        <begin position="392"/>
        <end position="413"/>
    </location>
</feature>
<feature type="transmembrane region" description="Helical" evidence="7">
    <location>
        <begin position="477"/>
        <end position="499"/>
    </location>
</feature>
<dbReference type="AlphaFoldDB" id="A0A6N7Q185"/>
<comment type="subcellular location">
    <subcellularLocation>
        <location evidence="1">Membrane</location>
        <topology evidence="1">Multi-pass membrane protein</topology>
    </subcellularLocation>
</comment>
<accession>A0A6N7Q185</accession>
<evidence type="ECO:0000256" key="5">
    <source>
        <dbReference type="ARBA" id="ARBA00023136"/>
    </source>
</evidence>
<keyword evidence="4 7" id="KW-1133">Transmembrane helix</keyword>
<evidence type="ECO:0000256" key="2">
    <source>
        <dbReference type="ARBA" id="ARBA00022448"/>
    </source>
</evidence>
<proteinExistence type="predicted"/>
<feature type="transmembrane region" description="Helical" evidence="7">
    <location>
        <begin position="152"/>
        <end position="172"/>
    </location>
</feature>
<evidence type="ECO:0000313" key="9">
    <source>
        <dbReference type="Proteomes" id="UP000440224"/>
    </source>
</evidence>
<dbReference type="OrthoDB" id="9809340at2"/>
<dbReference type="PANTHER" id="PTHR31645:SF0">
    <property type="entry name" value="OLIGOPEPTIDE TRANSPORTER YGL114W-RELATED"/>
    <property type="match status" value="1"/>
</dbReference>
<dbReference type="EMBL" id="WJIE01000006">
    <property type="protein sequence ID" value="MRG94731.1"/>
    <property type="molecule type" value="Genomic_DNA"/>
</dbReference>
<evidence type="ECO:0000256" key="3">
    <source>
        <dbReference type="ARBA" id="ARBA00022692"/>
    </source>
</evidence>
<keyword evidence="2" id="KW-0813">Transport</keyword>
<dbReference type="GO" id="GO:0035673">
    <property type="term" value="F:oligopeptide transmembrane transporter activity"/>
    <property type="evidence" value="ECO:0007669"/>
    <property type="project" value="InterPro"/>
</dbReference>
<dbReference type="InterPro" id="IPR004813">
    <property type="entry name" value="OPT"/>
</dbReference>
<feature type="transmembrane region" description="Helical" evidence="7">
    <location>
        <begin position="311"/>
        <end position="333"/>
    </location>
</feature>
<feature type="region of interest" description="Disordered" evidence="6">
    <location>
        <begin position="1"/>
        <end position="32"/>
    </location>
</feature>
<evidence type="ECO:0000313" key="8">
    <source>
        <dbReference type="EMBL" id="MRG94731.1"/>
    </source>
</evidence>
<feature type="transmembrane region" description="Helical" evidence="7">
    <location>
        <begin position="84"/>
        <end position="104"/>
    </location>
</feature>
<dbReference type="InterPro" id="IPR045035">
    <property type="entry name" value="YSL-like"/>
</dbReference>
<feature type="transmembrane region" description="Helical" evidence="7">
    <location>
        <begin position="125"/>
        <end position="146"/>
    </location>
</feature>
<feature type="transmembrane region" description="Helical" evidence="7">
    <location>
        <begin position="533"/>
        <end position="552"/>
    </location>
</feature>
<evidence type="ECO:0000256" key="1">
    <source>
        <dbReference type="ARBA" id="ARBA00004141"/>
    </source>
</evidence>
<feature type="transmembrane region" description="Helical" evidence="7">
    <location>
        <begin position="210"/>
        <end position="230"/>
    </location>
</feature>
<feature type="transmembrane region" description="Helical" evidence="7">
    <location>
        <begin position="603"/>
        <end position="628"/>
    </location>
</feature>
<dbReference type="GO" id="GO:0016020">
    <property type="term" value="C:membrane"/>
    <property type="evidence" value="ECO:0007669"/>
    <property type="project" value="UniProtKB-SubCell"/>
</dbReference>
<evidence type="ECO:0000256" key="6">
    <source>
        <dbReference type="SAM" id="MobiDB-lite"/>
    </source>
</evidence>
<dbReference type="Pfam" id="PF03169">
    <property type="entry name" value="OPT"/>
    <property type="match status" value="1"/>
</dbReference>
<reference evidence="8 9" key="1">
    <citation type="submission" date="2019-10" db="EMBL/GenBank/DDBJ databases">
        <title>A soil myxobacterium in the family Polyangiaceae.</title>
        <authorList>
            <person name="Li Y."/>
            <person name="Wang J."/>
        </authorList>
    </citation>
    <scope>NUCLEOTIDE SEQUENCE [LARGE SCALE GENOMIC DNA]</scope>
    <source>
        <strain evidence="8 9">DSM 14734</strain>
    </source>
</reference>
<sequence>MPARLDLDPRTLDDAPMSSVPASVTNEPRGEAPVADAAGVTDEVWYDRVFRPLERQFTLRAVVFGCVIGSVLSAANLYTGLTIGITYSASITAAISAWLLFRLWRGVARGPAFTVLENNTMQTAASAAAAMAGAGMVSAMPALMIVTGQRLSLLQITAWLVSAALLGLLFAIPLKRQMINRENLKFPSGVAAAQMTLALHGEGEGGTKKAVALMVAAGIGATLVFTRGVLGFVPDTVPFAFASLGALGLARLTLGLDMSLMTLGSGALVGLRTAAWMAVGATLCWAGVVPWAVGRGFVTPTPAAPNLYGDAVGYCVWPGVAMLVVGGLVSFALKGGSIVTAMRSIGSIGAKAPGEADPRDVEVPSRWLGWGLAAAAILAITTQWFVLGMHPATTLFAIVLAGALALVGTRTLGETDVNPLGPMAMVSQLLFAVLAPGQTHVSLMAAGLTNAGANSCGDMMQDLKTGRILGASPQKQLFAQLFGITVGGLVTALVFLTAFPLELLGTKYPAPGVQMFKGTAELLARGFAGLPPHAALAMAIAAALAAVCTLASELGPKRLAAWVPSSMGLGLSFILPASTSYTLFLGAAIGAIVARFFPRKDALYTTATASGLVAGESVMGVAVAIWAAGRI</sequence>
<dbReference type="Proteomes" id="UP000440224">
    <property type="component" value="Unassembled WGS sequence"/>
</dbReference>
<feature type="transmembrane region" description="Helical" evidence="7">
    <location>
        <begin position="57"/>
        <end position="78"/>
    </location>
</feature>
<organism evidence="8 9">
    <name type="scientific">Polyangium spumosum</name>
    <dbReference type="NCBI Taxonomy" id="889282"/>
    <lineage>
        <taxon>Bacteria</taxon>
        <taxon>Pseudomonadati</taxon>
        <taxon>Myxococcota</taxon>
        <taxon>Polyangia</taxon>
        <taxon>Polyangiales</taxon>
        <taxon>Polyangiaceae</taxon>
        <taxon>Polyangium</taxon>
    </lineage>
</organism>
<evidence type="ECO:0008006" key="10">
    <source>
        <dbReference type="Google" id="ProtNLM"/>
    </source>
</evidence>
<evidence type="ECO:0000256" key="7">
    <source>
        <dbReference type="SAM" id="Phobius"/>
    </source>
</evidence>
<feature type="transmembrane region" description="Helical" evidence="7">
    <location>
        <begin position="367"/>
        <end position="386"/>
    </location>
</feature>
<protein>
    <recommendedName>
        <fullName evidence="10">OPT family oligopeptide transporter</fullName>
    </recommendedName>
</protein>
<keyword evidence="3 7" id="KW-0812">Transmembrane</keyword>
<keyword evidence="5 7" id="KW-0472">Membrane</keyword>
<evidence type="ECO:0000256" key="4">
    <source>
        <dbReference type="ARBA" id="ARBA00022989"/>
    </source>
</evidence>
<gene>
    <name evidence="8" type="ORF">GF068_22830</name>
</gene>
<comment type="caution">
    <text evidence="8">The sequence shown here is derived from an EMBL/GenBank/DDBJ whole genome shotgun (WGS) entry which is preliminary data.</text>
</comment>